<gene>
    <name evidence="2" type="ORF">NDN08_005976</name>
</gene>
<dbReference type="Gene3D" id="3.40.250.10">
    <property type="entry name" value="Rhodanese-like domain"/>
    <property type="match status" value="1"/>
</dbReference>
<dbReference type="InterPro" id="IPR001763">
    <property type="entry name" value="Rhodanese-like_dom"/>
</dbReference>
<sequence>MSAAFVSWGSLHVRRGSKRSTLCGLQTRSLADPEPDVVGRIEPRDVVDGLAKGSVDVVDVREENSREGGWLVGSRKIPFSNLISKAGKGYADDFSTSAKIVFHAGDGQVMAAVAARTLHRSLKARHHKNEAEVFIIEGGFGALVRHFHTRSKLFKELDLDYWISNAP</sequence>
<comment type="caution">
    <text evidence="2">The sequence shown here is derived from an EMBL/GenBank/DDBJ whole genome shotgun (WGS) entry which is preliminary data.</text>
</comment>
<evidence type="ECO:0000313" key="2">
    <source>
        <dbReference type="EMBL" id="KAJ8902656.1"/>
    </source>
</evidence>
<protein>
    <recommendedName>
        <fullName evidence="1">Rhodanese domain-containing protein</fullName>
    </recommendedName>
</protein>
<reference evidence="2 3" key="1">
    <citation type="journal article" date="2023" name="Nat. Commun.">
        <title>Origin of minicircular mitochondrial genomes in red algae.</title>
        <authorList>
            <person name="Lee Y."/>
            <person name="Cho C.H."/>
            <person name="Lee Y.M."/>
            <person name="Park S.I."/>
            <person name="Yang J.H."/>
            <person name="West J.A."/>
            <person name="Bhattacharya D."/>
            <person name="Yoon H.S."/>
        </authorList>
    </citation>
    <scope>NUCLEOTIDE SEQUENCE [LARGE SCALE GENOMIC DNA]</scope>
    <source>
        <strain evidence="2 3">CCMP1338</strain>
        <tissue evidence="2">Whole cell</tissue>
    </source>
</reference>
<feature type="domain" description="Rhodanese" evidence="1">
    <location>
        <begin position="51"/>
        <end position="152"/>
    </location>
</feature>
<organism evidence="2 3">
    <name type="scientific">Rhodosorus marinus</name>
    <dbReference type="NCBI Taxonomy" id="101924"/>
    <lineage>
        <taxon>Eukaryota</taxon>
        <taxon>Rhodophyta</taxon>
        <taxon>Stylonematophyceae</taxon>
        <taxon>Stylonematales</taxon>
        <taxon>Stylonemataceae</taxon>
        <taxon>Rhodosorus</taxon>
    </lineage>
</organism>
<evidence type="ECO:0000259" key="1">
    <source>
        <dbReference type="PROSITE" id="PS50206"/>
    </source>
</evidence>
<proteinExistence type="predicted"/>
<dbReference type="PROSITE" id="PS50206">
    <property type="entry name" value="RHODANESE_3"/>
    <property type="match status" value="1"/>
</dbReference>
<name>A0AAV8UMJ3_9RHOD</name>
<dbReference type="Pfam" id="PF00581">
    <property type="entry name" value="Rhodanese"/>
    <property type="match status" value="1"/>
</dbReference>
<dbReference type="CDD" id="cd00158">
    <property type="entry name" value="RHOD"/>
    <property type="match status" value="1"/>
</dbReference>
<dbReference type="SUPFAM" id="SSF52821">
    <property type="entry name" value="Rhodanese/Cell cycle control phosphatase"/>
    <property type="match status" value="1"/>
</dbReference>
<dbReference type="Proteomes" id="UP001157974">
    <property type="component" value="Unassembled WGS sequence"/>
</dbReference>
<evidence type="ECO:0000313" key="3">
    <source>
        <dbReference type="Proteomes" id="UP001157974"/>
    </source>
</evidence>
<dbReference type="AlphaFoldDB" id="A0AAV8UMJ3"/>
<dbReference type="InterPro" id="IPR036873">
    <property type="entry name" value="Rhodanese-like_dom_sf"/>
</dbReference>
<accession>A0AAV8UMJ3</accession>
<dbReference type="EMBL" id="JAMWBK010000008">
    <property type="protein sequence ID" value="KAJ8902656.1"/>
    <property type="molecule type" value="Genomic_DNA"/>
</dbReference>
<keyword evidence="3" id="KW-1185">Reference proteome</keyword>
<dbReference type="SMART" id="SM00450">
    <property type="entry name" value="RHOD"/>
    <property type="match status" value="1"/>
</dbReference>